<feature type="active site" description="For ring-opening step" evidence="3">
    <location>
        <position position="136"/>
    </location>
</feature>
<dbReference type="InterPro" id="IPR004547">
    <property type="entry name" value="Glucosamine6P_isomerase"/>
</dbReference>
<comment type="function">
    <text evidence="3">Catalyzes the reversible isomerization-deamination of glucosamine 6-phosphate (GlcN6P) to form fructose 6-phosphate (Fru6P) and ammonium ion.</text>
</comment>
<feature type="active site" description="For ring-opening step" evidence="3">
    <location>
        <position position="143"/>
    </location>
</feature>
<dbReference type="EMBL" id="JBHSDV010000001">
    <property type="protein sequence ID" value="MFC4386243.1"/>
    <property type="molecule type" value="Genomic_DNA"/>
</dbReference>
<gene>
    <name evidence="3 5" type="primary">nagB</name>
    <name evidence="5" type="ORF">ACFOZ1_00340</name>
</gene>
<keyword evidence="6" id="KW-1185">Reference proteome</keyword>
<feature type="active site" description="Proton acceptor; for ring-opening step" evidence="3">
    <location>
        <position position="138"/>
    </location>
</feature>
<protein>
    <recommendedName>
        <fullName evidence="3">Glucosamine-6-phosphate deaminase</fullName>
        <ecNumber evidence="3">3.5.99.6</ecNumber>
    </recommendedName>
    <alternativeName>
        <fullName evidence="3">GlcN6P deaminase</fullName>
        <shortName evidence="3">GNPDA</shortName>
    </alternativeName>
    <alternativeName>
        <fullName evidence="3">Glucosamine-6-phosphate isomerase</fullName>
    </alternativeName>
</protein>
<dbReference type="Proteomes" id="UP001595880">
    <property type="component" value="Unassembled WGS sequence"/>
</dbReference>
<organism evidence="5 6">
    <name type="scientific">Gracilibacillus marinus</name>
    <dbReference type="NCBI Taxonomy" id="630535"/>
    <lineage>
        <taxon>Bacteria</taxon>
        <taxon>Bacillati</taxon>
        <taxon>Bacillota</taxon>
        <taxon>Bacilli</taxon>
        <taxon>Bacillales</taxon>
        <taxon>Bacillaceae</taxon>
        <taxon>Gracilibacillus</taxon>
    </lineage>
</organism>
<feature type="domain" description="Glucosamine/galactosamine-6-phosphate isomerase" evidence="4">
    <location>
        <begin position="18"/>
        <end position="225"/>
    </location>
</feature>
<evidence type="ECO:0000313" key="5">
    <source>
        <dbReference type="EMBL" id="MFC4386243.1"/>
    </source>
</evidence>
<dbReference type="Gene3D" id="3.40.50.1360">
    <property type="match status" value="1"/>
</dbReference>
<dbReference type="NCBIfam" id="TIGR00502">
    <property type="entry name" value="nagB"/>
    <property type="match status" value="1"/>
</dbReference>
<evidence type="ECO:0000256" key="1">
    <source>
        <dbReference type="ARBA" id="ARBA00022801"/>
    </source>
</evidence>
<comment type="caution">
    <text evidence="3">Lacks conserved residue(s) required for the propagation of feature annotation.</text>
</comment>
<comment type="similarity">
    <text evidence="3">Belongs to the glucosamine/galactosamine-6-phosphate isomerase family. NagB subfamily.</text>
</comment>
<evidence type="ECO:0000256" key="3">
    <source>
        <dbReference type="HAMAP-Rule" id="MF_01241"/>
    </source>
</evidence>
<dbReference type="CDD" id="cd01399">
    <property type="entry name" value="GlcN6P_deaminase"/>
    <property type="match status" value="1"/>
</dbReference>
<evidence type="ECO:0000256" key="2">
    <source>
        <dbReference type="ARBA" id="ARBA00023277"/>
    </source>
</evidence>
<dbReference type="GO" id="GO:0004342">
    <property type="term" value="F:glucosamine-6-phosphate deaminase activity"/>
    <property type="evidence" value="ECO:0007669"/>
    <property type="project" value="UniProtKB-EC"/>
</dbReference>
<accession>A0ABV8VP73</accession>
<comment type="catalytic activity">
    <reaction evidence="3">
        <text>alpha-D-glucosamine 6-phosphate + H2O = beta-D-fructose 6-phosphate + NH4(+)</text>
        <dbReference type="Rhea" id="RHEA:12172"/>
        <dbReference type="ChEBI" id="CHEBI:15377"/>
        <dbReference type="ChEBI" id="CHEBI:28938"/>
        <dbReference type="ChEBI" id="CHEBI:57634"/>
        <dbReference type="ChEBI" id="CHEBI:75989"/>
        <dbReference type="EC" id="3.5.99.6"/>
    </reaction>
</comment>
<feature type="active site" description="Proton acceptor; for enolization step" evidence="3">
    <location>
        <position position="67"/>
    </location>
</feature>
<dbReference type="PANTHER" id="PTHR11280">
    <property type="entry name" value="GLUCOSAMINE-6-PHOSPHATE ISOMERASE"/>
    <property type="match status" value="1"/>
</dbReference>
<dbReference type="Pfam" id="PF01182">
    <property type="entry name" value="Glucosamine_iso"/>
    <property type="match status" value="1"/>
</dbReference>
<comment type="caution">
    <text evidence="5">The sequence shown here is derived from an EMBL/GenBank/DDBJ whole genome shotgun (WGS) entry which is preliminary data.</text>
</comment>
<comment type="pathway">
    <text evidence="3">Amino-sugar metabolism; N-acetylneuraminate degradation; D-fructose 6-phosphate from N-acetylneuraminate: step 5/5.</text>
</comment>
<evidence type="ECO:0000259" key="4">
    <source>
        <dbReference type="Pfam" id="PF01182"/>
    </source>
</evidence>
<name>A0ABV8VP73_9BACI</name>
<keyword evidence="1 3" id="KW-0378">Hydrolase</keyword>
<reference evidence="6" key="1">
    <citation type="journal article" date="2019" name="Int. J. Syst. Evol. Microbiol.">
        <title>The Global Catalogue of Microorganisms (GCM) 10K type strain sequencing project: providing services to taxonomists for standard genome sequencing and annotation.</title>
        <authorList>
            <consortium name="The Broad Institute Genomics Platform"/>
            <consortium name="The Broad Institute Genome Sequencing Center for Infectious Disease"/>
            <person name="Wu L."/>
            <person name="Ma J."/>
        </authorList>
    </citation>
    <scope>NUCLEOTIDE SEQUENCE [LARGE SCALE GENOMIC DNA]</scope>
    <source>
        <strain evidence="6">KACC 14058</strain>
    </source>
</reference>
<dbReference type="PANTHER" id="PTHR11280:SF5">
    <property type="entry name" value="GLUCOSAMINE-6-PHOSPHATE ISOMERASE"/>
    <property type="match status" value="1"/>
</dbReference>
<dbReference type="RefSeq" id="WP_390194692.1">
    <property type="nucleotide sequence ID" value="NZ_JBHSDV010000001.1"/>
</dbReference>
<dbReference type="InterPro" id="IPR037171">
    <property type="entry name" value="NagB/RpiA_transferase-like"/>
</dbReference>
<keyword evidence="2 3" id="KW-0119">Carbohydrate metabolism</keyword>
<dbReference type="HAMAP" id="MF_01241">
    <property type="entry name" value="GlcN6P_deamin"/>
    <property type="match status" value="1"/>
</dbReference>
<dbReference type="InterPro" id="IPR006148">
    <property type="entry name" value="Glc/Gal-6P_isomerase"/>
</dbReference>
<dbReference type="SUPFAM" id="SSF100950">
    <property type="entry name" value="NagB/RpiA/CoA transferase-like"/>
    <property type="match status" value="1"/>
</dbReference>
<sequence length="240" mass="27105">MNVIKAQDYAHMSTLASDLIIEEIEKSAYFKLGLATGSSPVGLYKELIEAYKKGTLSFENVTSFNLDEYVGLKSDDPNSYHYFMQQHLFNHVNIQKHKTFIPNGMANDLQEECRRYEALIEEEKGIDLQILGIGENGHIGFNEPSTPFTEKTHVVSLDESTREANARFFNSKENVPTQAITVGIHTIMKSKKILLLISGESKKEAYERLMDPHISTYFPASILHEHPDCTVIVDTETVMG</sequence>
<proteinExistence type="inferred from homology"/>
<evidence type="ECO:0000313" key="6">
    <source>
        <dbReference type="Proteomes" id="UP001595880"/>
    </source>
</evidence>
<dbReference type="EC" id="3.5.99.6" evidence="3"/>